<keyword evidence="1" id="KW-0378">Hydrolase</keyword>
<dbReference type="InterPro" id="IPR049730">
    <property type="entry name" value="SNF2/RAD54-like_C"/>
</dbReference>
<dbReference type="InterPro" id="IPR001650">
    <property type="entry name" value="Helicase_C-like"/>
</dbReference>
<dbReference type="Pfam" id="PF00271">
    <property type="entry name" value="Helicase_C"/>
    <property type="match status" value="1"/>
</dbReference>
<dbReference type="Gene3D" id="3.40.50.300">
    <property type="entry name" value="P-loop containing nucleotide triphosphate hydrolases"/>
    <property type="match status" value="1"/>
</dbReference>
<proteinExistence type="predicted"/>
<dbReference type="InterPro" id="IPR038718">
    <property type="entry name" value="SNF2-like_sf"/>
</dbReference>
<dbReference type="SMART" id="SM00487">
    <property type="entry name" value="DEXDc"/>
    <property type="match status" value="1"/>
</dbReference>
<protein>
    <submittedName>
        <fullName evidence="5">RNA polymerase-associated protein RapA</fullName>
    </submittedName>
</protein>
<gene>
    <name evidence="5" type="primary">rapA</name>
    <name evidence="5" type="ORF">AFCDBAGC_5111</name>
</gene>
<keyword evidence="6" id="KW-1185">Reference proteome</keyword>
<dbReference type="InterPro" id="IPR027417">
    <property type="entry name" value="P-loop_NTPase"/>
</dbReference>
<feature type="compositionally biased region" description="Basic residues" evidence="2">
    <location>
        <begin position="576"/>
        <end position="586"/>
    </location>
</feature>
<dbReference type="PANTHER" id="PTHR10799">
    <property type="entry name" value="SNF2/RAD54 HELICASE FAMILY"/>
    <property type="match status" value="1"/>
</dbReference>
<organism evidence="5 6">
    <name type="scientific">Methylobacterium cerastii</name>
    <dbReference type="NCBI Taxonomy" id="932741"/>
    <lineage>
        <taxon>Bacteria</taxon>
        <taxon>Pseudomonadati</taxon>
        <taxon>Pseudomonadota</taxon>
        <taxon>Alphaproteobacteria</taxon>
        <taxon>Hyphomicrobiales</taxon>
        <taxon>Methylobacteriaceae</taxon>
        <taxon>Methylobacterium</taxon>
    </lineage>
</organism>
<evidence type="ECO:0000256" key="1">
    <source>
        <dbReference type="ARBA" id="ARBA00022801"/>
    </source>
</evidence>
<evidence type="ECO:0000313" key="6">
    <source>
        <dbReference type="Proteomes" id="UP001055117"/>
    </source>
</evidence>
<evidence type="ECO:0000259" key="4">
    <source>
        <dbReference type="PROSITE" id="PS51194"/>
    </source>
</evidence>
<feature type="domain" description="Helicase C-terminal" evidence="4">
    <location>
        <begin position="599"/>
        <end position="756"/>
    </location>
</feature>
<dbReference type="EMBL" id="BPQG01000132">
    <property type="protein sequence ID" value="GJD47219.1"/>
    <property type="molecule type" value="Genomic_DNA"/>
</dbReference>
<dbReference type="PROSITE" id="PS51194">
    <property type="entry name" value="HELICASE_CTER"/>
    <property type="match status" value="1"/>
</dbReference>
<dbReference type="SMART" id="SM00490">
    <property type="entry name" value="HELICc"/>
    <property type="match status" value="1"/>
</dbReference>
<evidence type="ECO:0000313" key="5">
    <source>
        <dbReference type="EMBL" id="GJD47219.1"/>
    </source>
</evidence>
<dbReference type="CDD" id="cd18012">
    <property type="entry name" value="DEXQc_arch_SWI2_SNF2"/>
    <property type="match status" value="1"/>
</dbReference>
<comment type="caution">
    <text evidence="5">The sequence shown here is derived from an EMBL/GenBank/DDBJ whole genome shotgun (WGS) entry which is preliminary data.</text>
</comment>
<feature type="domain" description="Helicase ATP-binding" evidence="3">
    <location>
        <begin position="292"/>
        <end position="452"/>
    </location>
</feature>
<dbReference type="Pfam" id="PF00176">
    <property type="entry name" value="SNF2-rel_dom"/>
    <property type="match status" value="1"/>
</dbReference>
<accession>A0ABQ4QPQ4</accession>
<dbReference type="Gene3D" id="3.40.50.10810">
    <property type="entry name" value="Tandem AAA-ATPase domain"/>
    <property type="match status" value="1"/>
</dbReference>
<feature type="region of interest" description="Disordered" evidence="2">
    <location>
        <begin position="566"/>
        <end position="590"/>
    </location>
</feature>
<dbReference type="Proteomes" id="UP001055117">
    <property type="component" value="Unassembled WGS sequence"/>
</dbReference>
<evidence type="ECO:0000259" key="3">
    <source>
        <dbReference type="PROSITE" id="PS51192"/>
    </source>
</evidence>
<dbReference type="CDD" id="cd18793">
    <property type="entry name" value="SF2_C_SNF"/>
    <property type="match status" value="1"/>
</dbReference>
<dbReference type="InterPro" id="IPR000330">
    <property type="entry name" value="SNF2_N"/>
</dbReference>
<evidence type="ECO:0000256" key="2">
    <source>
        <dbReference type="SAM" id="MobiDB-lite"/>
    </source>
</evidence>
<name>A0ABQ4QPQ4_9HYPH</name>
<dbReference type="InterPro" id="IPR014001">
    <property type="entry name" value="Helicase_ATP-bd"/>
</dbReference>
<sequence length="763" mass="84190">MQYGYYGYGTPPAPERVGLGRLSFRYGYVNILLGDAAPVVTRLTDGRLIEVHRDAEAERRAIASLLANDFVPLSERRSRVPATHAHDLVPEGDELAWLDAQFHILPQLRADGWEIEVSDNFPGRLLCVGDSFEAEVHEGSGIDWLELHLGIIVDGERIDLIDPIVTMIAAPGFDLELLETAAEDDEASYLPLNDGRVLAFSAARLKTIVAAIRDLAFGNGSREGRLRLSRADAAGLAAFEAAMPDTIWRGGERVREMGRRLGAAGGIPSAVLPPNFRATLRPYQHEGVSWLAFLRDVGFGGVLADDMGLGKTVQALALLAIDKAQGRLDGPALVVAPTSLMANWRREAERFAPDLRVLTLHGHDRADRFGAIPDSDLVLTTYPLIARDHAVLAARTWPLLLLDEAQTIKNPDAATTKLLLGIEAHHRICLTGTPLENNLNELWSLFAFACPGLLGDRQSFAKLWRGPIEKQGDRERSRLLARRVKPFLLRRTKTEVARELPPKTEIVERIDLQGSQRDVYEGIRLSMHARVSAAIAERGFARSRIIILDALLKLRQACCDPRLLKQSTGSEDKAHPTRRTMARKPTIRSSDAGSAKLDRLEEMVVELLAEGRRILVFSQFTSMLRLIQERLTTRAIAYALLTGATRDREGAIRQFEDGDASVFLVSLKAGGTGLNLIAADTVILYDPWWNPAVEDQAVDRAYRIGQTKPVFVHKLVASGTIEEKMEILKERKSALAQSLFDPDGSPTLAMTQADLELLLSADY</sequence>
<dbReference type="PROSITE" id="PS51192">
    <property type="entry name" value="HELICASE_ATP_BIND_1"/>
    <property type="match status" value="1"/>
</dbReference>
<reference evidence="5 6" key="1">
    <citation type="journal article" date="2021" name="Front. Microbiol.">
        <title>Comprehensive Comparative Genomics and Phenotyping of Methylobacterium Species.</title>
        <authorList>
            <person name="Alessa O."/>
            <person name="Ogura Y."/>
            <person name="Fujitani Y."/>
            <person name="Takami H."/>
            <person name="Hayashi T."/>
            <person name="Sahin N."/>
            <person name="Tani A."/>
        </authorList>
    </citation>
    <scope>NUCLEOTIDE SEQUENCE [LARGE SCALE GENOMIC DNA]</scope>
    <source>
        <strain evidence="5 6">DSM 23679</strain>
    </source>
</reference>
<dbReference type="SUPFAM" id="SSF52540">
    <property type="entry name" value="P-loop containing nucleoside triphosphate hydrolases"/>
    <property type="match status" value="2"/>
</dbReference>